<dbReference type="Gene3D" id="3.40.50.300">
    <property type="entry name" value="P-loop containing nucleotide triphosphate hydrolases"/>
    <property type="match status" value="1"/>
</dbReference>
<evidence type="ECO:0000259" key="2">
    <source>
        <dbReference type="Pfam" id="PF17289"/>
    </source>
</evidence>
<dbReference type="InterPro" id="IPR027417">
    <property type="entry name" value="P-loop_NTPase"/>
</dbReference>
<dbReference type="AlphaFoldDB" id="A0A1D2QRI2"/>
<evidence type="ECO:0000313" key="3">
    <source>
        <dbReference type="EMBL" id="ODS24182.1"/>
    </source>
</evidence>
<accession>A0A1D2QRI2</accession>
<protein>
    <recommendedName>
        <fullName evidence="2">Terminase large subunit gp17-like C-terminal domain-containing protein</fullName>
    </recommendedName>
</protein>
<feature type="domain" description="Terminase large subunit gp17-like C-terminal" evidence="2">
    <location>
        <begin position="327"/>
        <end position="471"/>
    </location>
</feature>
<dbReference type="EMBL" id="MDLC01000012">
    <property type="protein sequence ID" value="ODS24182.1"/>
    <property type="molecule type" value="Genomic_DNA"/>
</dbReference>
<proteinExistence type="predicted"/>
<sequence>MNKQEREALSSYLKSLPRLADKNRDERVQKALSDDGFWYFIQTYFPHHIDKAEVETSAFRRFIHDNLYKLTKKHKKLSFTAYRGGAKTTTISQLFTFWELVRKHIRYGVIVTATYDLAEDIFFLFKTEFEDNENLIADFKIERPGIWRNDELQLRIDGHDCKITGFGAGGKIRGTKFLSWRPDYLIIDDLEDDEGVESKHQRNKLYRWFNRSIMKLPARKKPYTLIAVGTVLHNDGFMKRLEERRDFESRNFPLVLQFPDDPDDPDSIEGLVLDDPEIDGVEIMEEYRDDKDSFMSEYQGVAIAKEGLTFEDYVLVDRLPKCEIYSIGLDPSMGKKKGDYFGIATLGKKGDKFYASVKGYRLSPTKLIPRIIAQYKRYDKMANATLAVETVAFQEFFKDVLKRDAKKEGVNIAVKELRNTAPKDLRIESIAPLVNDGTIQIDSTNHLLIEELDSHPNAAHDDLLDALEMAYRIFRRGNKVDHKKAAKKVKKRGFEKFKKKYT</sequence>
<reference evidence="3 4" key="1">
    <citation type="journal article" date="2016" name="Appl. Environ. Microbiol.">
        <title>Lack of Overt Genome Reduction in the Bryostatin-Producing Bryozoan Symbiont "Candidatus Endobugula sertula".</title>
        <authorList>
            <person name="Miller I.J."/>
            <person name="Vanee N."/>
            <person name="Fong S.S."/>
            <person name="Lim-Fong G.E."/>
            <person name="Kwan J.C."/>
        </authorList>
    </citation>
    <scope>NUCLEOTIDE SEQUENCE [LARGE SCALE GENOMIC DNA]</scope>
    <source>
        <strain evidence="3">AB1-4</strain>
    </source>
</reference>
<gene>
    <name evidence="3" type="ORF">AB835_04700</name>
</gene>
<name>A0A1D2QRI2_9GAMM</name>
<organism evidence="3 4">
    <name type="scientific">Candidatus Endobugula sertula</name>
    <name type="common">Bugula neritina bacterial symbiont</name>
    <dbReference type="NCBI Taxonomy" id="62101"/>
    <lineage>
        <taxon>Bacteria</taxon>
        <taxon>Pseudomonadati</taxon>
        <taxon>Pseudomonadota</taxon>
        <taxon>Gammaproteobacteria</taxon>
        <taxon>Cellvibrionales</taxon>
        <taxon>Cellvibrionaceae</taxon>
        <taxon>Candidatus Endobugula</taxon>
    </lineage>
</organism>
<dbReference type="Gene3D" id="3.30.420.240">
    <property type="match status" value="1"/>
</dbReference>
<dbReference type="InterPro" id="IPR035421">
    <property type="entry name" value="Terminase_6C"/>
</dbReference>
<dbReference type="InterPro" id="IPR006517">
    <property type="entry name" value="Phage_terminase_lsu-like_C"/>
</dbReference>
<dbReference type="NCBIfam" id="TIGR01630">
    <property type="entry name" value="psiM2_ORF9"/>
    <property type="match status" value="1"/>
</dbReference>
<keyword evidence="1" id="KW-1188">Viral release from host cell</keyword>
<dbReference type="Pfam" id="PF17289">
    <property type="entry name" value="Terminase_6C"/>
    <property type="match status" value="1"/>
</dbReference>
<comment type="caution">
    <text evidence="3">The sequence shown here is derived from an EMBL/GenBank/DDBJ whole genome shotgun (WGS) entry which is preliminary data.</text>
</comment>
<dbReference type="Proteomes" id="UP000242502">
    <property type="component" value="Unassembled WGS sequence"/>
</dbReference>
<evidence type="ECO:0000313" key="4">
    <source>
        <dbReference type="Proteomes" id="UP000242502"/>
    </source>
</evidence>
<dbReference type="STRING" id="62101.AB835_04700"/>
<evidence type="ECO:0000256" key="1">
    <source>
        <dbReference type="ARBA" id="ARBA00022612"/>
    </source>
</evidence>